<keyword evidence="1" id="KW-0812">Transmembrane</keyword>
<feature type="transmembrane region" description="Helical" evidence="1">
    <location>
        <begin position="46"/>
        <end position="67"/>
    </location>
</feature>
<evidence type="ECO:0000313" key="2">
    <source>
        <dbReference type="EMBL" id="KRG20504.1"/>
    </source>
</evidence>
<keyword evidence="4" id="KW-1185">Reference proteome</keyword>
<organism evidence="2">
    <name type="scientific">Candidatus Berkiella aquae</name>
    <dbReference type="NCBI Taxonomy" id="295108"/>
    <lineage>
        <taxon>Bacteria</taxon>
        <taxon>Pseudomonadati</taxon>
        <taxon>Pseudomonadota</taxon>
        <taxon>Gammaproteobacteria</taxon>
        <taxon>Candidatus Berkiellales</taxon>
        <taxon>Candidatus Berkiellaceae</taxon>
        <taxon>Candidatus Berkiella</taxon>
    </lineage>
</organism>
<dbReference type="AlphaFoldDB" id="A0A0Q9YWL5"/>
<keyword evidence="1" id="KW-1133">Transmembrane helix</keyword>
<evidence type="ECO:0000313" key="4">
    <source>
        <dbReference type="Proteomes" id="UP000051497"/>
    </source>
</evidence>
<gene>
    <name evidence="3" type="ORF">HT99x_012235</name>
    <name evidence="2" type="ORF">HT99x_02434</name>
</gene>
<dbReference type="RefSeq" id="WP_075067045.1">
    <property type="nucleotide sequence ID" value="NZ_LKAJ02000001.1"/>
</dbReference>
<dbReference type="EMBL" id="LKAJ02000001">
    <property type="protein sequence ID" value="MCS5712203.1"/>
    <property type="molecule type" value="Genomic_DNA"/>
</dbReference>
<dbReference type="STRING" id="295108.HT99x_02434"/>
<proteinExistence type="predicted"/>
<accession>A0A0Q9YWL5</accession>
<reference evidence="2" key="1">
    <citation type="submission" date="2015-09" db="EMBL/GenBank/DDBJ databases">
        <title>Draft Genome Sequences of Two Novel Amoeba-resistant Intranuclear Bacteria, Candidatus Berkiella cookevillensis and Candidatus Berkiella aquae.</title>
        <authorList>
            <person name="Mehari Y.T."/>
            <person name="Arivett B.A."/>
            <person name="Farone A.L."/>
            <person name="Gunderson J.H."/>
            <person name="Farone M.B."/>
        </authorList>
    </citation>
    <scope>NUCLEOTIDE SEQUENCE [LARGE SCALE GENOMIC DNA]</scope>
    <source>
        <strain evidence="2">HT99</strain>
    </source>
</reference>
<reference evidence="3" key="3">
    <citation type="submission" date="2021-06" db="EMBL/GenBank/DDBJ databases">
        <title>Genomic Description and Analysis of Intracellular Bacteria, Candidatus Berkiella cookevillensis and Candidatus Berkiella aquae.</title>
        <authorList>
            <person name="Kidane D.T."/>
            <person name="Mehari Y.T."/>
            <person name="Rice F.C."/>
            <person name="Arivett B.A."/>
            <person name="Farone A.L."/>
            <person name="Berk S.G."/>
            <person name="Farone M.B."/>
        </authorList>
    </citation>
    <scope>NUCLEOTIDE SEQUENCE</scope>
    <source>
        <strain evidence="3">HT99</strain>
    </source>
</reference>
<comment type="caution">
    <text evidence="2">The sequence shown here is derived from an EMBL/GenBank/DDBJ whole genome shotgun (WGS) entry which is preliminary data.</text>
</comment>
<feature type="transmembrane region" description="Helical" evidence="1">
    <location>
        <begin position="73"/>
        <end position="95"/>
    </location>
</feature>
<reference evidence="3" key="2">
    <citation type="journal article" date="2016" name="Genome Announc.">
        <title>Draft Genome Sequences of Two Novel Amoeba-Resistant Intranuclear Bacteria, 'Candidatus Berkiella cookevillensis' and 'Candidatus Berkiella aquae'.</title>
        <authorList>
            <person name="Mehari Y.T."/>
            <person name="Arivett B.A."/>
            <person name="Farone A.L."/>
            <person name="Gunderson J.H."/>
            <person name="Farone M.B."/>
        </authorList>
    </citation>
    <scope>NUCLEOTIDE SEQUENCE</scope>
    <source>
        <strain evidence="3">HT99</strain>
    </source>
</reference>
<name>A0A0Q9YWL5_9GAMM</name>
<keyword evidence="1" id="KW-0472">Membrane</keyword>
<dbReference type="EMBL" id="LKAJ01000011">
    <property type="protein sequence ID" value="KRG20504.1"/>
    <property type="molecule type" value="Genomic_DNA"/>
</dbReference>
<protein>
    <submittedName>
        <fullName evidence="2">Uncharacterized protein</fullName>
    </submittedName>
</protein>
<evidence type="ECO:0000256" key="1">
    <source>
        <dbReference type="SAM" id="Phobius"/>
    </source>
</evidence>
<evidence type="ECO:0000313" key="3">
    <source>
        <dbReference type="EMBL" id="MCS5712203.1"/>
    </source>
</evidence>
<feature type="transmembrane region" description="Helical" evidence="1">
    <location>
        <begin position="20"/>
        <end position="39"/>
    </location>
</feature>
<dbReference type="Proteomes" id="UP000051497">
    <property type="component" value="Unassembled WGS sequence"/>
</dbReference>
<sequence>MRQLTLSESSMVSGAESHDVMIIDPVAAAQTFLYLISVTDQDSFRYGSVVTGMTLGAVGGGFVGYVAAAGAGVAAGVAASVAGVGLGAVAGGLVCKGAASFMVTSYNWIMA</sequence>